<gene>
    <name evidence="3" type="ORF">LSH36_12g14038</name>
</gene>
<dbReference type="SUPFAM" id="SSF52087">
    <property type="entry name" value="CRAL/TRIO domain"/>
    <property type="match status" value="1"/>
</dbReference>
<dbReference type="PROSITE" id="PS50191">
    <property type="entry name" value="CRAL_TRIO"/>
    <property type="match status" value="1"/>
</dbReference>
<evidence type="ECO:0000313" key="3">
    <source>
        <dbReference type="EMBL" id="KAK2169108.1"/>
    </source>
</evidence>
<protein>
    <submittedName>
        <fullName evidence="3">Uncharacterized protein</fullName>
    </submittedName>
</protein>
<dbReference type="Gene3D" id="3.40.525.10">
    <property type="entry name" value="CRAL-TRIO lipid binding domain"/>
    <property type="match status" value="1"/>
</dbReference>
<dbReference type="InterPro" id="IPR036598">
    <property type="entry name" value="GOLD_dom_sf"/>
</dbReference>
<comment type="caution">
    <text evidence="3">The sequence shown here is derived from an EMBL/GenBank/DDBJ whole genome shotgun (WGS) entry which is preliminary data.</text>
</comment>
<dbReference type="InterPro" id="IPR001251">
    <property type="entry name" value="CRAL-TRIO_dom"/>
</dbReference>
<dbReference type="PRINTS" id="PR00180">
    <property type="entry name" value="CRETINALDHBP"/>
</dbReference>
<organism evidence="3 4">
    <name type="scientific">Paralvinella palmiformis</name>
    <dbReference type="NCBI Taxonomy" id="53620"/>
    <lineage>
        <taxon>Eukaryota</taxon>
        <taxon>Metazoa</taxon>
        <taxon>Spiralia</taxon>
        <taxon>Lophotrochozoa</taxon>
        <taxon>Annelida</taxon>
        <taxon>Polychaeta</taxon>
        <taxon>Sedentaria</taxon>
        <taxon>Canalipalpata</taxon>
        <taxon>Terebellida</taxon>
        <taxon>Terebelliformia</taxon>
        <taxon>Alvinellidae</taxon>
        <taxon>Paralvinella</taxon>
    </lineage>
</organism>
<dbReference type="CDD" id="cd00170">
    <property type="entry name" value="SEC14"/>
    <property type="match status" value="1"/>
</dbReference>
<dbReference type="InterPro" id="IPR036273">
    <property type="entry name" value="CRAL/TRIO_N_dom_sf"/>
</dbReference>
<dbReference type="GO" id="GO:0005737">
    <property type="term" value="C:cytoplasm"/>
    <property type="evidence" value="ECO:0007669"/>
    <property type="project" value="TreeGrafter"/>
</dbReference>
<dbReference type="InterPro" id="IPR009038">
    <property type="entry name" value="GOLD_dom"/>
</dbReference>
<proteinExistence type="predicted"/>
<dbReference type="SMART" id="SM00516">
    <property type="entry name" value="SEC14"/>
    <property type="match status" value="1"/>
</dbReference>
<keyword evidence="4" id="KW-1185">Reference proteome</keyword>
<feature type="domain" description="GOLD" evidence="2">
    <location>
        <begin position="272"/>
        <end position="368"/>
    </location>
</feature>
<accession>A0AAD9KEN4</accession>
<dbReference type="SMART" id="SM01100">
    <property type="entry name" value="CRAL_TRIO_N"/>
    <property type="match status" value="1"/>
</dbReference>
<dbReference type="InterPro" id="IPR011074">
    <property type="entry name" value="CRAL/TRIO_N_dom"/>
</dbReference>
<dbReference type="AlphaFoldDB" id="A0AAD9KEN4"/>
<dbReference type="EMBL" id="JAODUP010000012">
    <property type="protein sequence ID" value="KAK2169108.1"/>
    <property type="molecule type" value="Genomic_DNA"/>
</dbReference>
<sequence length="400" mass="46310">MSNEISAAKIHPKEYMKLEQFKYRVKDLIQPHHDDYYLHKWLKARSFDVEKAEKMFRDSMALREKLSVDRLLEEYNPPEVLQKYLAGGLCGFDKEGSPVSIERYGYLDMKGLMCSSKKSDLEKTKLRHCEQIVKQLEEQTKRLGRRVDGLTVIFDMENSGTKQLWRPGVQMYVHLVKLLEDNYPETLKRLLVINAPRIFPILWKLGRPLVSDDMKKKIFVLSSNYSVGLKEFIDPDNLPKFLGGNMTDPDGNPLCQTMICHGGTVPTHYYISECGDTEGTETVTISKGDRLELEFDVELPGSLIRWEFRTEDYDIAFGIEYRHDNQKGEEVVPLHRVDSQLILQDDVFIFDNHYAWTRSKVLHYLVELHTPDDGVTAEVDCMAIGGSWTRVREGIQITHL</sequence>
<dbReference type="SUPFAM" id="SSF101576">
    <property type="entry name" value="Supernatant protein factor (SPF), C-terminal domain"/>
    <property type="match status" value="1"/>
</dbReference>
<dbReference type="Pfam" id="PF00650">
    <property type="entry name" value="CRAL_TRIO"/>
    <property type="match status" value="1"/>
</dbReference>
<dbReference type="PANTHER" id="PTHR23324:SF83">
    <property type="entry name" value="SEC14-LIKE PROTEIN 2"/>
    <property type="match status" value="1"/>
</dbReference>
<evidence type="ECO:0000259" key="1">
    <source>
        <dbReference type="PROSITE" id="PS50191"/>
    </source>
</evidence>
<name>A0AAD9KEN4_9ANNE</name>
<evidence type="ECO:0000313" key="4">
    <source>
        <dbReference type="Proteomes" id="UP001208570"/>
    </source>
</evidence>
<dbReference type="PROSITE" id="PS50866">
    <property type="entry name" value="GOLD"/>
    <property type="match status" value="1"/>
</dbReference>
<feature type="domain" description="CRAL-TRIO" evidence="1">
    <location>
        <begin position="77"/>
        <end position="250"/>
    </location>
</feature>
<dbReference type="InterPro" id="IPR051064">
    <property type="entry name" value="SEC14/CRAL-TRIO_domain"/>
</dbReference>
<dbReference type="InterPro" id="IPR036865">
    <property type="entry name" value="CRAL-TRIO_dom_sf"/>
</dbReference>
<dbReference type="PANTHER" id="PTHR23324">
    <property type="entry name" value="SEC14 RELATED PROTEIN"/>
    <property type="match status" value="1"/>
</dbReference>
<dbReference type="Proteomes" id="UP001208570">
    <property type="component" value="Unassembled WGS sequence"/>
</dbReference>
<dbReference type="SUPFAM" id="SSF46938">
    <property type="entry name" value="CRAL/TRIO N-terminal domain"/>
    <property type="match status" value="1"/>
</dbReference>
<reference evidence="3" key="1">
    <citation type="journal article" date="2023" name="Mol. Biol. Evol.">
        <title>Third-Generation Sequencing Reveals the Adaptive Role of the Epigenome in Three Deep-Sea Polychaetes.</title>
        <authorList>
            <person name="Perez M."/>
            <person name="Aroh O."/>
            <person name="Sun Y."/>
            <person name="Lan Y."/>
            <person name="Juniper S.K."/>
            <person name="Young C.R."/>
            <person name="Angers B."/>
            <person name="Qian P.Y."/>
        </authorList>
    </citation>
    <scope>NUCLEOTIDE SEQUENCE</scope>
    <source>
        <strain evidence="3">P08H-3</strain>
    </source>
</reference>
<dbReference type="Gene3D" id="2.60.120.680">
    <property type="entry name" value="GOLD domain"/>
    <property type="match status" value="1"/>
</dbReference>
<evidence type="ECO:0000259" key="2">
    <source>
        <dbReference type="PROSITE" id="PS50866"/>
    </source>
</evidence>